<evidence type="ECO:0000313" key="3">
    <source>
        <dbReference type="Proteomes" id="UP001374535"/>
    </source>
</evidence>
<dbReference type="GO" id="GO:0010287">
    <property type="term" value="C:plastoglobule"/>
    <property type="evidence" value="ECO:0007669"/>
    <property type="project" value="TreeGrafter"/>
</dbReference>
<organism evidence="2 3">
    <name type="scientific">Vigna mungo</name>
    <name type="common">Black gram</name>
    <name type="synonym">Phaseolus mungo</name>
    <dbReference type="NCBI Taxonomy" id="3915"/>
    <lineage>
        <taxon>Eukaryota</taxon>
        <taxon>Viridiplantae</taxon>
        <taxon>Streptophyta</taxon>
        <taxon>Embryophyta</taxon>
        <taxon>Tracheophyta</taxon>
        <taxon>Spermatophyta</taxon>
        <taxon>Magnoliopsida</taxon>
        <taxon>eudicotyledons</taxon>
        <taxon>Gunneridae</taxon>
        <taxon>Pentapetalae</taxon>
        <taxon>rosids</taxon>
        <taxon>fabids</taxon>
        <taxon>Fabales</taxon>
        <taxon>Fabaceae</taxon>
        <taxon>Papilionoideae</taxon>
        <taxon>50 kb inversion clade</taxon>
        <taxon>NPAAA clade</taxon>
        <taxon>indigoferoid/millettioid clade</taxon>
        <taxon>Phaseoleae</taxon>
        <taxon>Vigna</taxon>
    </lineage>
</organism>
<name>A0AAQ3RFJ4_VIGMU</name>
<dbReference type="EMBL" id="CP144690">
    <property type="protein sequence ID" value="WVY92096.1"/>
    <property type="molecule type" value="Genomic_DNA"/>
</dbReference>
<proteinExistence type="predicted"/>
<evidence type="ECO:0000259" key="1">
    <source>
        <dbReference type="Pfam" id="PF03109"/>
    </source>
</evidence>
<reference evidence="2 3" key="1">
    <citation type="journal article" date="2023" name="Life. Sci Alliance">
        <title>Evolutionary insights into 3D genome organization and epigenetic landscape of Vigna mungo.</title>
        <authorList>
            <person name="Junaid A."/>
            <person name="Singh B."/>
            <person name="Bhatia S."/>
        </authorList>
    </citation>
    <scope>NUCLEOTIDE SEQUENCE [LARGE SCALE GENOMIC DNA]</scope>
    <source>
        <strain evidence="2">Urdbean</strain>
    </source>
</reference>
<dbReference type="GO" id="GO:0005886">
    <property type="term" value="C:plasma membrane"/>
    <property type="evidence" value="ECO:0007669"/>
    <property type="project" value="TreeGrafter"/>
</dbReference>
<dbReference type="InterPro" id="IPR011009">
    <property type="entry name" value="Kinase-like_dom_sf"/>
</dbReference>
<dbReference type="PANTHER" id="PTHR43173">
    <property type="entry name" value="ABC1 FAMILY PROTEIN"/>
    <property type="match status" value="1"/>
</dbReference>
<dbReference type="CDD" id="cd05121">
    <property type="entry name" value="ABC1_ADCK3-like"/>
    <property type="match status" value="1"/>
</dbReference>
<feature type="domain" description="ABC1 atypical kinase-like" evidence="1">
    <location>
        <begin position="53"/>
        <end position="202"/>
    </location>
</feature>
<accession>A0AAQ3RFJ4</accession>
<dbReference type="InterPro" id="IPR004147">
    <property type="entry name" value="ABC1_dom"/>
</dbReference>
<dbReference type="Pfam" id="PF03109">
    <property type="entry name" value="ABC1"/>
    <property type="match status" value="1"/>
</dbReference>
<gene>
    <name evidence="2" type="ORF">V8G54_037610</name>
</gene>
<dbReference type="InterPro" id="IPR051130">
    <property type="entry name" value="Mito_struct-func_regulator"/>
</dbReference>
<dbReference type="AlphaFoldDB" id="A0AAQ3RFJ4"/>
<dbReference type="SUPFAM" id="SSF56112">
    <property type="entry name" value="Protein kinase-like (PK-like)"/>
    <property type="match status" value="1"/>
</dbReference>
<dbReference type="PANTHER" id="PTHR43173:SF22">
    <property type="entry name" value="OS07G0227800 PROTEIN"/>
    <property type="match status" value="1"/>
</dbReference>
<protein>
    <recommendedName>
        <fullName evidence="1">ABC1 atypical kinase-like domain-containing protein</fullName>
    </recommendedName>
</protein>
<sequence>MDTDFPIEATRIEVDKVYTRRKKIPDMVQVHESNPSSAPKNEEIVDLPIAIRKVKDIRDSMLEEVDFYKEAANIEAFRRYLEAMGLTGNATAPRVYQYCSTKKVLTMQRLYGVPLTDLDSISSLVSNPETSLITALNVWFGSLLGCESFHADVHAGNLWLLRDGRIGFLDFGIVGRISPKTWAAMEVFLGSIAIEDYDSMASSLIEMGATNKDVDTKAFARDLEKELDTEIVVATTSGTATNSTTVAANIVFDERQMNALFLDVVRVSESYGLKFPREFALLLKQLLYFDRYTRLLAPNLNMLQDQRISIASNRRRMYRDNY</sequence>
<dbReference type="Proteomes" id="UP001374535">
    <property type="component" value="Chromosome 11"/>
</dbReference>
<evidence type="ECO:0000313" key="2">
    <source>
        <dbReference type="EMBL" id="WVY92096.1"/>
    </source>
</evidence>
<keyword evidence="3" id="KW-1185">Reference proteome</keyword>